<dbReference type="EMBL" id="PDCK01000042">
    <property type="protein sequence ID" value="PRQ39380.1"/>
    <property type="molecule type" value="Genomic_DNA"/>
</dbReference>
<gene>
    <name evidence="2" type="ORF">RchiOBHm_Chr4g0424531</name>
</gene>
<accession>A0A2P6QYX8</accession>
<evidence type="ECO:0000256" key="1">
    <source>
        <dbReference type="SAM" id="Phobius"/>
    </source>
</evidence>
<organism evidence="2 3">
    <name type="scientific">Rosa chinensis</name>
    <name type="common">China rose</name>
    <dbReference type="NCBI Taxonomy" id="74649"/>
    <lineage>
        <taxon>Eukaryota</taxon>
        <taxon>Viridiplantae</taxon>
        <taxon>Streptophyta</taxon>
        <taxon>Embryophyta</taxon>
        <taxon>Tracheophyta</taxon>
        <taxon>Spermatophyta</taxon>
        <taxon>Magnoliopsida</taxon>
        <taxon>eudicotyledons</taxon>
        <taxon>Gunneridae</taxon>
        <taxon>Pentapetalae</taxon>
        <taxon>rosids</taxon>
        <taxon>fabids</taxon>
        <taxon>Rosales</taxon>
        <taxon>Rosaceae</taxon>
        <taxon>Rosoideae</taxon>
        <taxon>Rosoideae incertae sedis</taxon>
        <taxon>Rosa</taxon>
    </lineage>
</organism>
<dbReference type="AlphaFoldDB" id="A0A2P6QYX8"/>
<proteinExistence type="predicted"/>
<name>A0A2P6QYX8_ROSCH</name>
<evidence type="ECO:0000313" key="3">
    <source>
        <dbReference type="Proteomes" id="UP000238479"/>
    </source>
</evidence>
<protein>
    <submittedName>
        <fullName evidence="2">Uncharacterized protein</fullName>
    </submittedName>
</protein>
<dbReference type="Gramene" id="PRQ39380">
    <property type="protein sequence ID" value="PRQ39380"/>
    <property type="gene ID" value="RchiOBHm_Chr4g0424531"/>
</dbReference>
<sequence>MAMIDGVGASDGEEVVFPNSAAVLYYYIFGCIIGWAGLKLVIVLVQRNRVWLTKLITRWKLMYHRHVSYRKRYVILPNIRIQLDPDYEGQYYWKIPVVKIQDKLGRLHYIGSLNGTLFNSFVTKLRCYVTVPTEHIGDEQGFIDGSRFVWLHELGRYVHAVRLDVYCKSGPDEWHYIGSAMKPEDGGGFEEEFAALVEHMILSVDTWYDWSAIGRRFPIRIRGHERYVGLDPE</sequence>
<dbReference type="Proteomes" id="UP000238479">
    <property type="component" value="Chromosome 4"/>
</dbReference>
<comment type="caution">
    <text evidence="2">The sequence shown here is derived from an EMBL/GenBank/DDBJ whole genome shotgun (WGS) entry which is preliminary data.</text>
</comment>
<reference evidence="2 3" key="1">
    <citation type="journal article" date="2018" name="Nat. Genet.">
        <title>The Rosa genome provides new insights in the design of modern roses.</title>
        <authorList>
            <person name="Bendahmane M."/>
        </authorList>
    </citation>
    <scope>NUCLEOTIDE SEQUENCE [LARGE SCALE GENOMIC DNA]</scope>
    <source>
        <strain evidence="3">cv. Old Blush</strain>
    </source>
</reference>
<keyword evidence="1" id="KW-0472">Membrane</keyword>
<keyword evidence="1" id="KW-1133">Transmembrane helix</keyword>
<keyword evidence="1" id="KW-0812">Transmembrane</keyword>
<feature type="transmembrane region" description="Helical" evidence="1">
    <location>
        <begin position="24"/>
        <end position="45"/>
    </location>
</feature>
<keyword evidence="3" id="KW-1185">Reference proteome</keyword>
<evidence type="ECO:0000313" key="2">
    <source>
        <dbReference type="EMBL" id="PRQ39380.1"/>
    </source>
</evidence>